<organism evidence="1 2">
    <name type="scientific">Cupriavidus gilardii</name>
    <dbReference type="NCBI Taxonomy" id="82541"/>
    <lineage>
        <taxon>Bacteria</taxon>
        <taxon>Pseudomonadati</taxon>
        <taxon>Pseudomonadota</taxon>
        <taxon>Betaproteobacteria</taxon>
        <taxon>Burkholderiales</taxon>
        <taxon>Burkholderiaceae</taxon>
        <taxon>Cupriavidus</taxon>
    </lineage>
</organism>
<dbReference type="RefSeq" id="WP_252252683.1">
    <property type="nucleotide sequence ID" value="NZ_CP098736.1"/>
</dbReference>
<evidence type="ECO:0000313" key="2">
    <source>
        <dbReference type="Proteomes" id="UP001056648"/>
    </source>
</evidence>
<evidence type="ECO:0000313" key="1">
    <source>
        <dbReference type="EMBL" id="USE78947.1"/>
    </source>
</evidence>
<reference evidence="1" key="1">
    <citation type="submission" date="2022-06" db="EMBL/GenBank/DDBJ databases">
        <title>Complete genome sequence and characterization of Cupriavidus gilardii QJ1 isolated from contaminating cells.</title>
        <authorList>
            <person name="Qi J."/>
        </authorList>
    </citation>
    <scope>NUCLEOTIDE SEQUENCE</scope>
    <source>
        <strain evidence="1">QJ1</strain>
    </source>
</reference>
<accession>A0ABY4VNX7</accession>
<keyword evidence="2" id="KW-1185">Reference proteome</keyword>
<gene>
    <name evidence="1" type="ORF">NDR89_20130</name>
</gene>
<proteinExistence type="predicted"/>
<dbReference type="Proteomes" id="UP001056648">
    <property type="component" value="Chromosome 2"/>
</dbReference>
<protein>
    <submittedName>
        <fullName evidence="1">Uncharacterized protein</fullName>
    </submittedName>
</protein>
<sequence>MNDGTMREAFEAAIAEGHQVEWFTFEIAWQAAYRAGQQSQGRRDAYNKGYAAGMERAAGICDLNSEQWDTAANGTAAYAAGRCADTIRAEIKGAGHEG</sequence>
<name>A0ABY4VNX7_9BURK</name>
<dbReference type="EMBL" id="CP098736">
    <property type="protein sequence ID" value="USE78947.1"/>
    <property type="molecule type" value="Genomic_DNA"/>
</dbReference>